<reference evidence="1" key="2">
    <citation type="submission" date="2006-05" db="EMBL/GenBank/DDBJ databases">
        <title>Sequencing of the draft genome and assembly of Desulfuromonas acetoxidans DSM 684.</title>
        <authorList>
            <consortium name="US DOE Joint Genome Institute (JGI-PGF)"/>
            <person name="Copeland A."/>
            <person name="Lucas S."/>
            <person name="Lapidus A."/>
            <person name="Barry K."/>
            <person name="Detter J.C."/>
            <person name="Glavina del Rio T."/>
            <person name="Hammon N."/>
            <person name="Israni S."/>
            <person name="Dalin E."/>
            <person name="Tice H."/>
            <person name="Bruce D."/>
            <person name="Pitluck S."/>
            <person name="Richardson P."/>
        </authorList>
    </citation>
    <scope>NUCLEOTIDE SEQUENCE [LARGE SCALE GENOMIC DNA]</scope>
    <source>
        <strain evidence="1">DSM 684</strain>
    </source>
</reference>
<dbReference type="Pfam" id="PF07308">
    <property type="entry name" value="DUF1456"/>
    <property type="match status" value="2"/>
</dbReference>
<dbReference type="InterPro" id="IPR009921">
    <property type="entry name" value="YehS-like"/>
</dbReference>
<evidence type="ECO:0008006" key="3">
    <source>
        <dbReference type="Google" id="ProtNLM"/>
    </source>
</evidence>
<dbReference type="PANTHER" id="PTHR37805:SF1">
    <property type="entry name" value="CYTOPLASMIC PROTEIN"/>
    <property type="match status" value="1"/>
</dbReference>
<comment type="caution">
    <text evidence="1">The sequence shown here is derived from an EMBL/GenBank/DDBJ whole genome shotgun (WGS) entry which is preliminary data.</text>
</comment>
<dbReference type="Proteomes" id="UP000005695">
    <property type="component" value="Unassembled WGS sequence"/>
</dbReference>
<protein>
    <recommendedName>
        <fullName evidence="3">Cytoplasmic protein</fullName>
    </recommendedName>
</protein>
<evidence type="ECO:0000313" key="2">
    <source>
        <dbReference type="Proteomes" id="UP000005695"/>
    </source>
</evidence>
<dbReference type="RefSeq" id="WP_006001078.1">
    <property type="nucleotide sequence ID" value="NZ_AAEW02000011.1"/>
</dbReference>
<gene>
    <name evidence="1" type="ORF">Dace_1066</name>
</gene>
<proteinExistence type="predicted"/>
<keyword evidence="2" id="KW-1185">Reference proteome</keyword>
<dbReference type="OrthoDB" id="9788465at2"/>
<evidence type="ECO:0000313" key="1">
    <source>
        <dbReference type="EMBL" id="EAT15402.1"/>
    </source>
</evidence>
<accession>Q1JYL3</accession>
<name>Q1JYL3_DESA6</name>
<reference evidence="1" key="1">
    <citation type="submission" date="2006-05" db="EMBL/GenBank/DDBJ databases">
        <title>Annotation of the draft genome assembly of Desulfuromonas acetoxidans DSM 684.</title>
        <authorList>
            <consortium name="US DOE Joint Genome Institute (JGI-ORNL)"/>
            <person name="Larimer F."/>
            <person name="Land M."/>
            <person name="Hauser L."/>
        </authorList>
    </citation>
    <scope>NUCLEOTIDE SEQUENCE [LARGE SCALE GENOMIC DNA]</scope>
    <source>
        <strain evidence="1">DSM 684</strain>
    </source>
</reference>
<dbReference type="EMBL" id="AAEW02000011">
    <property type="protein sequence ID" value="EAT15402.1"/>
    <property type="molecule type" value="Genomic_DNA"/>
</dbReference>
<sequence>MTYNDILRRFRYAVDLSDDAMVDIFSEGGVTLDNGELVALLRREEDEGCKPCSEKRMKQFLTGLVRFTRGEAPAGTPPLIGENDSLTNNVILKAIRIALEMQEQDMLEVFAQAGFTISRSELSALFRKKGHKNYKPCGDQLLRNFLKGLTLHNRA</sequence>
<dbReference type="AlphaFoldDB" id="Q1JYL3"/>
<dbReference type="PANTHER" id="PTHR37805">
    <property type="entry name" value="CYTOPLASMIC PROTEIN-RELATED"/>
    <property type="match status" value="1"/>
</dbReference>
<organism evidence="1 2">
    <name type="scientific">Desulfuromonas acetoxidans (strain DSM 684 / 11070)</name>
    <dbReference type="NCBI Taxonomy" id="281689"/>
    <lineage>
        <taxon>Bacteria</taxon>
        <taxon>Pseudomonadati</taxon>
        <taxon>Thermodesulfobacteriota</taxon>
        <taxon>Desulfuromonadia</taxon>
        <taxon>Desulfuromonadales</taxon>
        <taxon>Desulfuromonadaceae</taxon>
        <taxon>Desulfuromonas</taxon>
    </lineage>
</organism>